<evidence type="ECO:0000256" key="6">
    <source>
        <dbReference type="ARBA" id="ARBA00023136"/>
    </source>
</evidence>
<sequence>MVQRVRYYIFLRDVLSLALTTFGGPQAHLAHFHKVLIDKRHYLTEEELMEINSLCQILPGPTSTQTLTAIGFKIGGPNLAYLTLLVWVLPAVSLMTAAAMIMSSIEAKNWSLEFTRFIQPIAVGFVSYGAYMISQKTVTTKTGIALMIMAAVASYFLQTPYVFPIILVVSGLITALKYKAQPKELDRKKIIVPWNNFLLWAGVLIFAAVLGAITKALPVRLFENFYRNGSLVFGGGQVLAPLLYTEFVQYAPKPYHPTSHEEFLSGYAIAQSLPGPVFSFSAYIGTLSMRDHGTLGKLLGALASAGGIFLPGTFLIFFTIRFWESLKKYRAVRASLEGITAASAGLVATSAIIMFQPLEHTVLNFSTTIITFLLLAFTRIPSPLIILGGLILGFLLRGF</sequence>
<feature type="transmembrane region" description="Helical" evidence="7">
    <location>
        <begin position="369"/>
        <end position="396"/>
    </location>
</feature>
<evidence type="ECO:0000256" key="5">
    <source>
        <dbReference type="ARBA" id="ARBA00022989"/>
    </source>
</evidence>
<accession>A0A1M5PBQ8</accession>
<keyword evidence="9" id="KW-1185">Reference proteome</keyword>
<keyword evidence="3" id="KW-1003">Cell membrane</keyword>
<evidence type="ECO:0000256" key="4">
    <source>
        <dbReference type="ARBA" id="ARBA00022692"/>
    </source>
</evidence>
<dbReference type="Pfam" id="PF02417">
    <property type="entry name" value="Chromate_transp"/>
    <property type="match status" value="2"/>
</dbReference>
<keyword evidence="5 7" id="KW-1133">Transmembrane helix</keyword>
<dbReference type="PIRSF" id="PIRSF004810">
    <property type="entry name" value="ChrA"/>
    <property type="match status" value="1"/>
</dbReference>
<dbReference type="PANTHER" id="PTHR33567:SF3">
    <property type="entry name" value="CHROMATE ION TRANSPORTER (EUROFUNG)"/>
    <property type="match status" value="1"/>
</dbReference>
<evidence type="ECO:0000256" key="2">
    <source>
        <dbReference type="ARBA" id="ARBA00005262"/>
    </source>
</evidence>
<feature type="transmembrane region" description="Helical" evidence="7">
    <location>
        <begin position="79"/>
        <end position="102"/>
    </location>
</feature>
<dbReference type="InterPro" id="IPR003370">
    <property type="entry name" value="Chromate_transpt"/>
</dbReference>
<dbReference type="RefSeq" id="WP_073134526.1">
    <property type="nucleotide sequence ID" value="NZ_FQWQ01000001.1"/>
</dbReference>
<feature type="transmembrane region" description="Helical" evidence="7">
    <location>
        <begin position="114"/>
        <end position="131"/>
    </location>
</feature>
<dbReference type="GO" id="GO:0015109">
    <property type="term" value="F:chromate transmembrane transporter activity"/>
    <property type="evidence" value="ECO:0007669"/>
    <property type="project" value="InterPro"/>
</dbReference>
<evidence type="ECO:0000313" key="8">
    <source>
        <dbReference type="EMBL" id="SHG98889.1"/>
    </source>
</evidence>
<dbReference type="PANTHER" id="PTHR33567">
    <property type="entry name" value="CHROMATE ION TRANSPORTER (EUROFUNG)"/>
    <property type="match status" value="1"/>
</dbReference>
<dbReference type="GO" id="GO:0005886">
    <property type="term" value="C:plasma membrane"/>
    <property type="evidence" value="ECO:0007669"/>
    <property type="project" value="UniProtKB-SubCell"/>
</dbReference>
<keyword evidence="4 7" id="KW-0812">Transmembrane</keyword>
<gene>
    <name evidence="8" type="ORF">SAMN04488109_2775</name>
</gene>
<dbReference type="InterPro" id="IPR014047">
    <property type="entry name" value="Chr_Tranpt_l_chain"/>
</dbReference>
<proteinExistence type="inferred from homology"/>
<dbReference type="NCBIfam" id="TIGR00937">
    <property type="entry name" value="2A51"/>
    <property type="match status" value="1"/>
</dbReference>
<dbReference type="AlphaFoldDB" id="A0A1M5PBQ8"/>
<reference evidence="8 9" key="1">
    <citation type="submission" date="2016-11" db="EMBL/GenBank/DDBJ databases">
        <authorList>
            <person name="Jaros S."/>
            <person name="Januszkiewicz K."/>
            <person name="Wedrychowicz H."/>
        </authorList>
    </citation>
    <scope>NUCLEOTIDE SEQUENCE [LARGE SCALE GENOMIC DNA]</scope>
    <source>
        <strain evidence="8 9">DSM 24574</strain>
    </source>
</reference>
<feature type="transmembrane region" description="Helical" evidence="7">
    <location>
        <begin position="298"/>
        <end position="323"/>
    </location>
</feature>
<evidence type="ECO:0000256" key="3">
    <source>
        <dbReference type="ARBA" id="ARBA00022475"/>
    </source>
</evidence>
<evidence type="ECO:0000256" key="1">
    <source>
        <dbReference type="ARBA" id="ARBA00004651"/>
    </source>
</evidence>
<comment type="subcellular location">
    <subcellularLocation>
        <location evidence="1">Cell membrane</location>
        <topology evidence="1">Multi-pass membrane protein</topology>
    </subcellularLocation>
</comment>
<evidence type="ECO:0000313" key="9">
    <source>
        <dbReference type="Proteomes" id="UP000184212"/>
    </source>
</evidence>
<dbReference type="STRING" id="947013.SAMN04488109_2775"/>
<organism evidence="8 9">
    <name type="scientific">Chryseolinea serpens</name>
    <dbReference type="NCBI Taxonomy" id="947013"/>
    <lineage>
        <taxon>Bacteria</taxon>
        <taxon>Pseudomonadati</taxon>
        <taxon>Bacteroidota</taxon>
        <taxon>Cytophagia</taxon>
        <taxon>Cytophagales</taxon>
        <taxon>Fulvivirgaceae</taxon>
        <taxon>Chryseolinea</taxon>
    </lineage>
</organism>
<feature type="transmembrane region" description="Helical" evidence="7">
    <location>
        <begin position="335"/>
        <end position="357"/>
    </location>
</feature>
<dbReference type="EMBL" id="FQWQ01000001">
    <property type="protein sequence ID" value="SHG98889.1"/>
    <property type="molecule type" value="Genomic_DNA"/>
</dbReference>
<protein>
    <submittedName>
        <fullName evidence="8">Chromate transporter</fullName>
    </submittedName>
</protein>
<dbReference type="OrthoDB" id="9788907at2"/>
<comment type="similarity">
    <text evidence="2">Belongs to the chromate ion transporter (CHR) (TC 2.A.51) family.</text>
</comment>
<feature type="transmembrane region" description="Helical" evidence="7">
    <location>
        <begin position="161"/>
        <end position="178"/>
    </location>
</feature>
<feature type="transmembrane region" description="Helical" evidence="7">
    <location>
        <begin position="190"/>
        <end position="213"/>
    </location>
</feature>
<keyword evidence="6 7" id="KW-0472">Membrane</keyword>
<name>A0A1M5PBQ8_9BACT</name>
<feature type="transmembrane region" description="Helical" evidence="7">
    <location>
        <begin position="225"/>
        <end position="244"/>
    </location>
</feature>
<dbReference type="Proteomes" id="UP000184212">
    <property type="component" value="Unassembled WGS sequence"/>
</dbReference>
<evidence type="ECO:0000256" key="7">
    <source>
        <dbReference type="SAM" id="Phobius"/>
    </source>
</evidence>